<dbReference type="AlphaFoldDB" id="A0A5C8DWA1"/>
<evidence type="ECO:0000259" key="4">
    <source>
        <dbReference type="Pfam" id="PF13407"/>
    </source>
</evidence>
<dbReference type="SUPFAM" id="SSF53822">
    <property type="entry name" value="Periplasmic binding protein-like I"/>
    <property type="match status" value="1"/>
</dbReference>
<dbReference type="PANTHER" id="PTHR46847">
    <property type="entry name" value="D-ALLOSE-BINDING PERIPLASMIC PROTEIN-RELATED"/>
    <property type="match status" value="1"/>
</dbReference>
<dbReference type="Pfam" id="PF13407">
    <property type="entry name" value="Peripla_BP_4"/>
    <property type="match status" value="1"/>
</dbReference>
<dbReference type="PANTHER" id="PTHR46847:SF1">
    <property type="entry name" value="D-ALLOSE-BINDING PERIPLASMIC PROTEIN-RELATED"/>
    <property type="match status" value="1"/>
</dbReference>
<name>A0A5C8DWA1_9SPIR</name>
<comment type="caution">
    <text evidence="5">The sequence shown here is derived from an EMBL/GenBank/DDBJ whole genome shotgun (WGS) entry which is preliminary data.</text>
</comment>
<sequence>MHKLLTILFILLSFNISCNRNDKEDNKKEGRKFGYTCMTMNNPFFGTIAESIKEELAKNGDALIVLDPQLDQAKQISQVEDMIAQGIELLFLNPVDWQGVKPALDAAKQAGIPIVNFDADVYDKDLVDAIVISDNYQAGFVCGEDLAKRMPNGGKLAIIEHAVAKSVLDRINGFYDGLGSISNKFKLVSRQDGLGQLEITLPIAENILQANPDVQVFFGGNDPIALGIVAALKAANKTGVLVYGVDGSPEIKASIRNGEATGTGAQSPINIGKKSVEVAYKILNGESFDKNISVETALIDKNNVDNYGIDGWQ</sequence>
<accession>A0A5C8DWA1</accession>
<dbReference type="GO" id="GO:0030313">
    <property type="term" value="C:cell envelope"/>
    <property type="evidence" value="ECO:0007669"/>
    <property type="project" value="UniProtKB-SubCell"/>
</dbReference>
<evidence type="ECO:0000313" key="6">
    <source>
        <dbReference type="Proteomes" id="UP000324707"/>
    </source>
</evidence>
<keyword evidence="3" id="KW-0732">Signal</keyword>
<dbReference type="InterPro" id="IPR028082">
    <property type="entry name" value="Peripla_BP_I"/>
</dbReference>
<proteinExistence type="inferred from homology"/>
<dbReference type="Gene3D" id="3.40.50.2300">
    <property type="match status" value="2"/>
</dbReference>
<organism evidence="5 6">
    <name type="scientific">Brachyspira aalborgi</name>
    <dbReference type="NCBI Taxonomy" id="29522"/>
    <lineage>
        <taxon>Bacteria</taxon>
        <taxon>Pseudomonadati</taxon>
        <taxon>Spirochaetota</taxon>
        <taxon>Spirochaetia</taxon>
        <taxon>Brachyspirales</taxon>
        <taxon>Brachyspiraceae</taxon>
        <taxon>Brachyspira</taxon>
    </lineage>
</organism>
<dbReference type="GO" id="GO:0030246">
    <property type="term" value="F:carbohydrate binding"/>
    <property type="evidence" value="ECO:0007669"/>
    <property type="project" value="UniProtKB-ARBA"/>
</dbReference>
<dbReference type="EMBL" id="SAXX01000025">
    <property type="protein sequence ID" value="TXJ29950.1"/>
    <property type="molecule type" value="Genomic_DNA"/>
</dbReference>
<comment type="similarity">
    <text evidence="2">Belongs to the bacterial solute-binding protein 2 family.</text>
</comment>
<dbReference type="InterPro" id="IPR025997">
    <property type="entry name" value="SBP_2_dom"/>
</dbReference>
<dbReference type="RefSeq" id="WP_147737566.1">
    <property type="nucleotide sequence ID" value="NZ_SAXX01000025.1"/>
</dbReference>
<feature type="domain" description="Periplasmic binding protein" evidence="4">
    <location>
        <begin position="33"/>
        <end position="286"/>
    </location>
</feature>
<protein>
    <submittedName>
        <fullName evidence="5">Sugar ABC transporter substrate-binding protein</fullName>
    </submittedName>
</protein>
<evidence type="ECO:0000256" key="3">
    <source>
        <dbReference type="ARBA" id="ARBA00022729"/>
    </source>
</evidence>
<evidence type="ECO:0000256" key="1">
    <source>
        <dbReference type="ARBA" id="ARBA00004196"/>
    </source>
</evidence>
<comment type="subcellular location">
    <subcellularLocation>
        <location evidence="1">Cell envelope</location>
    </subcellularLocation>
</comment>
<gene>
    <name evidence="5" type="ORF">EPJ69_11985</name>
</gene>
<evidence type="ECO:0000313" key="5">
    <source>
        <dbReference type="EMBL" id="TXJ29950.1"/>
    </source>
</evidence>
<dbReference type="CDD" id="cd19971">
    <property type="entry name" value="PBP1_ABC_sugar_binding-like"/>
    <property type="match status" value="1"/>
</dbReference>
<evidence type="ECO:0000256" key="2">
    <source>
        <dbReference type="ARBA" id="ARBA00007639"/>
    </source>
</evidence>
<dbReference type="Proteomes" id="UP000324707">
    <property type="component" value="Unassembled WGS sequence"/>
</dbReference>
<reference evidence="5 6" key="1">
    <citation type="journal article" date="1992" name="Lakartidningen">
        <title>[Penicillin V and not amoxicillin is the first choice preparation in acute otitis].</title>
        <authorList>
            <person name="Kamme C."/>
            <person name="Lundgren K."/>
            <person name="Prellner K."/>
        </authorList>
    </citation>
    <scope>NUCLEOTIDE SEQUENCE [LARGE SCALE GENOMIC DNA]</scope>
    <source>
        <strain evidence="5 6">PC5538III-lc</strain>
    </source>
</reference>